<evidence type="ECO:0000313" key="1">
    <source>
        <dbReference type="EMBL" id="MPN27980.1"/>
    </source>
</evidence>
<dbReference type="Gene3D" id="3.90.190.10">
    <property type="entry name" value="Protein tyrosine phosphatase superfamily"/>
    <property type="match status" value="1"/>
</dbReference>
<accession>A0A645GP50</accession>
<dbReference type="SUPFAM" id="SSF52799">
    <property type="entry name" value="(Phosphotyrosine protein) phosphatases II"/>
    <property type="match status" value="1"/>
</dbReference>
<reference evidence="1" key="1">
    <citation type="submission" date="2019-08" db="EMBL/GenBank/DDBJ databases">
        <authorList>
            <person name="Kucharzyk K."/>
            <person name="Murdoch R.W."/>
            <person name="Higgins S."/>
            <person name="Loffler F."/>
        </authorList>
    </citation>
    <scope>NUCLEOTIDE SEQUENCE</scope>
</reference>
<proteinExistence type="predicted"/>
<dbReference type="PROSITE" id="PS00383">
    <property type="entry name" value="TYR_PHOSPHATASE_1"/>
    <property type="match status" value="1"/>
</dbReference>
<dbReference type="InterPro" id="IPR029021">
    <property type="entry name" value="Prot-tyrosine_phosphatase-like"/>
</dbReference>
<sequence length="143" mass="16339">MFQIRVSRLTPDLLHMAQTGAAERTALISIMDHKRDCAERYPSTRVLRLCFDDAEEPGFWQNLMTQEQADAICAFVLQYGREIDTLIIHCTEGVSRSPAVAAGILGGLRQDEGIIRRNPTYHPNLFVYQMVREAFARGVRWKK</sequence>
<dbReference type="EMBL" id="VSSQ01078065">
    <property type="protein sequence ID" value="MPN27980.1"/>
    <property type="molecule type" value="Genomic_DNA"/>
</dbReference>
<dbReference type="InterPro" id="IPR016130">
    <property type="entry name" value="Tyr_Pase_AS"/>
</dbReference>
<gene>
    <name evidence="1" type="ORF">SDC9_175414</name>
</gene>
<protein>
    <recommendedName>
        <fullName evidence="2">Tyrosine specific protein phosphatases domain-containing protein</fullName>
    </recommendedName>
</protein>
<name>A0A645GP50_9ZZZZ</name>
<comment type="caution">
    <text evidence="1">The sequence shown here is derived from an EMBL/GenBank/DDBJ whole genome shotgun (WGS) entry which is preliminary data.</text>
</comment>
<organism evidence="1">
    <name type="scientific">bioreactor metagenome</name>
    <dbReference type="NCBI Taxonomy" id="1076179"/>
    <lineage>
        <taxon>unclassified sequences</taxon>
        <taxon>metagenomes</taxon>
        <taxon>ecological metagenomes</taxon>
    </lineage>
</organism>
<dbReference type="AlphaFoldDB" id="A0A645GP50"/>
<evidence type="ECO:0008006" key="2">
    <source>
        <dbReference type="Google" id="ProtNLM"/>
    </source>
</evidence>